<dbReference type="EMBL" id="WBMS02000052">
    <property type="protein sequence ID" value="MWA06525.1"/>
    <property type="molecule type" value="Genomic_DNA"/>
</dbReference>
<feature type="domain" description="UvrD-like helicase ATP-binding" evidence="10">
    <location>
        <begin position="6"/>
        <end position="271"/>
    </location>
</feature>
<evidence type="ECO:0000256" key="5">
    <source>
        <dbReference type="ARBA" id="ARBA00023235"/>
    </source>
</evidence>
<dbReference type="InterPro" id="IPR014016">
    <property type="entry name" value="UvrD-like_ATP-bd"/>
</dbReference>
<evidence type="ECO:0000313" key="11">
    <source>
        <dbReference type="EMBL" id="MWA06525.1"/>
    </source>
</evidence>
<comment type="caution">
    <text evidence="11">The sequence shown here is derived from an EMBL/GenBank/DDBJ whole genome shotgun (WGS) entry which is preliminary data.</text>
</comment>
<dbReference type="EC" id="5.6.2.4" evidence="7"/>
<evidence type="ECO:0000256" key="7">
    <source>
        <dbReference type="ARBA" id="ARBA00034808"/>
    </source>
</evidence>
<protein>
    <recommendedName>
        <fullName evidence="7">DNA 3'-5' helicase</fullName>
        <ecNumber evidence="7">5.6.2.4</ecNumber>
    </recommendedName>
</protein>
<dbReference type="InterPro" id="IPR027417">
    <property type="entry name" value="P-loop_NTPase"/>
</dbReference>
<evidence type="ECO:0000256" key="4">
    <source>
        <dbReference type="ARBA" id="ARBA00022840"/>
    </source>
</evidence>
<dbReference type="Proteomes" id="UP000462055">
    <property type="component" value="Unassembled WGS sequence"/>
</dbReference>
<dbReference type="GO" id="GO:0000725">
    <property type="term" value="P:recombinational repair"/>
    <property type="evidence" value="ECO:0007669"/>
    <property type="project" value="TreeGrafter"/>
</dbReference>
<dbReference type="PANTHER" id="PTHR11070:SF2">
    <property type="entry name" value="ATP-DEPENDENT DNA HELICASE SRS2"/>
    <property type="match status" value="1"/>
</dbReference>
<dbReference type="GO" id="GO:0005524">
    <property type="term" value="F:ATP binding"/>
    <property type="evidence" value="ECO:0007669"/>
    <property type="project" value="UniProtKB-UniRule"/>
</dbReference>
<keyword evidence="5" id="KW-0413">Isomerase</keyword>
<comment type="catalytic activity">
    <reaction evidence="8">
        <text>ATP + H2O = ADP + phosphate + H(+)</text>
        <dbReference type="Rhea" id="RHEA:13065"/>
        <dbReference type="ChEBI" id="CHEBI:15377"/>
        <dbReference type="ChEBI" id="CHEBI:15378"/>
        <dbReference type="ChEBI" id="CHEBI:30616"/>
        <dbReference type="ChEBI" id="CHEBI:43474"/>
        <dbReference type="ChEBI" id="CHEBI:456216"/>
        <dbReference type="EC" id="5.6.2.4"/>
    </reaction>
</comment>
<keyword evidence="4 9" id="KW-0067">ATP-binding</keyword>
<evidence type="ECO:0000256" key="2">
    <source>
        <dbReference type="ARBA" id="ARBA00022801"/>
    </source>
</evidence>
<keyword evidence="12" id="KW-1185">Reference proteome</keyword>
<gene>
    <name evidence="11" type="ORF">F8568_040495</name>
</gene>
<dbReference type="RefSeq" id="WP_151599120.1">
    <property type="nucleotide sequence ID" value="NZ_WBMS02000052.1"/>
</dbReference>
<dbReference type="Pfam" id="PF13245">
    <property type="entry name" value="AAA_19"/>
    <property type="match status" value="1"/>
</dbReference>
<reference evidence="11" key="1">
    <citation type="submission" date="2019-12" db="EMBL/GenBank/DDBJ databases">
        <title>Actinomadura physcomitrii sp. nov., a novel actinomycete isolated from moss [Physcomitrium sphaericum (Ludw) Fuernr].</title>
        <authorList>
            <person name="Zhuang X."/>
        </authorList>
    </citation>
    <scope>NUCLEOTIDE SEQUENCE [LARGE SCALE GENOMIC DNA]</scope>
    <source>
        <strain evidence="11">LD22</strain>
    </source>
</reference>
<feature type="binding site" evidence="9">
    <location>
        <begin position="27"/>
        <end position="34"/>
    </location>
    <ligand>
        <name>ATP</name>
        <dbReference type="ChEBI" id="CHEBI:30616"/>
    </ligand>
</feature>
<dbReference type="Pfam" id="PF13361">
    <property type="entry name" value="UvrD_C"/>
    <property type="match status" value="1"/>
</dbReference>
<dbReference type="SUPFAM" id="SSF52540">
    <property type="entry name" value="P-loop containing nucleoside triphosphate hydrolases"/>
    <property type="match status" value="1"/>
</dbReference>
<proteinExistence type="predicted"/>
<dbReference type="Gene3D" id="3.40.50.300">
    <property type="entry name" value="P-loop containing nucleotide triphosphate hydrolases"/>
    <property type="match status" value="3"/>
</dbReference>
<evidence type="ECO:0000256" key="9">
    <source>
        <dbReference type="PROSITE-ProRule" id="PRU00560"/>
    </source>
</evidence>
<evidence type="ECO:0000256" key="8">
    <source>
        <dbReference type="ARBA" id="ARBA00048988"/>
    </source>
</evidence>
<dbReference type="GO" id="GO:0003677">
    <property type="term" value="F:DNA binding"/>
    <property type="evidence" value="ECO:0007669"/>
    <property type="project" value="InterPro"/>
</dbReference>
<dbReference type="InterPro" id="IPR014017">
    <property type="entry name" value="DNA_helicase_UvrD-like_C"/>
</dbReference>
<name>A0A6I4MP89_9ACTN</name>
<accession>A0A6I4MP89</accession>
<dbReference type="InterPro" id="IPR000212">
    <property type="entry name" value="DNA_helicase_UvrD/REP"/>
</dbReference>
<evidence type="ECO:0000259" key="10">
    <source>
        <dbReference type="PROSITE" id="PS51198"/>
    </source>
</evidence>
<dbReference type="AlphaFoldDB" id="A0A6I4MP89"/>
<keyword evidence="1 9" id="KW-0547">Nucleotide-binding</keyword>
<evidence type="ECO:0000256" key="1">
    <source>
        <dbReference type="ARBA" id="ARBA00022741"/>
    </source>
</evidence>
<dbReference type="GO" id="GO:0043138">
    <property type="term" value="F:3'-5' DNA helicase activity"/>
    <property type="evidence" value="ECO:0007669"/>
    <property type="project" value="UniProtKB-EC"/>
</dbReference>
<evidence type="ECO:0000256" key="6">
    <source>
        <dbReference type="ARBA" id="ARBA00034617"/>
    </source>
</evidence>
<keyword evidence="2 9" id="KW-0378">Hydrolase</keyword>
<evidence type="ECO:0000313" key="12">
    <source>
        <dbReference type="Proteomes" id="UP000462055"/>
    </source>
</evidence>
<sequence length="486" mass="53383">MSEPGEGLTDEQIAAVCSRSRRTYIEAAPGSGKTTVAAMRFGLHRFTGTAEGAVVGLSFTRAATNELQQRIRLRWGAQALTWPHRVMTFDAFLERLLGHLLELGLVKWPGGLTAVTVNDTWKGRARQKWGTRCPTLVLKGRAIAVGTRPARQDSHVEYADFVARVNDGECTHDEVRAVLEAALDLEDVRGAIARLLIDSIGALIVDEIYDANRLDLRLVELACLQGLRVTIIGDPWQALYGFRGASPDLVPDLVAAQGFVRLPLTRSFRFSTDQARTLSERLRQGQAVTLPAKVLVRPDIVLAGTWKQLWECPPSVLPASFGTPETTNAAAILLLLDRLTTTTLGERAVFLPDALAGLDIGEEALNRLADPLSEILESMRGSSDIDAAYRALIRTVGEESTRLFKRKHPTSIRKLELIRTRLLADGPGFVPGLTVHQAKGREWNDVGVRLTEKESSLLSTGLRSGQESHRRLYVALTRARRATTPL</sequence>
<dbReference type="PANTHER" id="PTHR11070">
    <property type="entry name" value="UVRD / RECB / PCRA DNA HELICASE FAMILY MEMBER"/>
    <property type="match status" value="1"/>
</dbReference>
<dbReference type="GO" id="GO:0016787">
    <property type="term" value="F:hydrolase activity"/>
    <property type="evidence" value="ECO:0007669"/>
    <property type="project" value="UniProtKB-UniRule"/>
</dbReference>
<keyword evidence="3 9" id="KW-0347">Helicase</keyword>
<organism evidence="11 12">
    <name type="scientific">Actinomadura physcomitrii</name>
    <dbReference type="NCBI Taxonomy" id="2650748"/>
    <lineage>
        <taxon>Bacteria</taxon>
        <taxon>Bacillati</taxon>
        <taxon>Actinomycetota</taxon>
        <taxon>Actinomycetes</taxon>
        <taxon>Streptosporangiales</taxon>
        <taxon>Thermomonosporaceae</taxon>
        <taxon>Actinomadura</taxon>
    </lineage>
</organism>
<evidence type="ECO:0000256" key="3">
    <source>
        <dbReference type="ARBA" id="ARBA00022806"/>
    </source>
</evidence>
<comment type="catalytic activity">
    <reaction evidence="6">
        <text>Couples ATP hydrolysis with the unwinding of duplex DNA by translocating in the 3'-5' direction.</text>
        <dbReference type="EC" id="5.6.2.4"/>
    </reaction>
</comment>
<dbReference type="PROSITE" id="PS51198">
    <property type="entry name" value="UVRD_HELICASE_ATP_BIND"/>
    <property type="match status" value="1"/>
</dbReference>